<dbReference type="EMBL" id="JAAALK010000082">
    <property type="protein sequence ID" value="KAG8083794.1"/>
    <property type="molecule type" value="Genomic_DNA"/>
</dbReference>
<protein>
    <submittedName>
        <fullName evidence="2">Uncharacterized protein</fullName>
    </submittedName>
</protein>
<reference evidence="2" key="1">
    <citation type="journal article" date="2021" name="bioRxiv">
        <title>Whole Genome Assembly and Annotation of Northern Wild Rice, Zizania palustris L., Supports a Whole Genome Duplication in the Zizania Genus.</title>
        <authorList>
            <person name="Haas M."/>
            <person name="Kono T."/>
            <person name="Macchietto M."/>
            <person name="Millas R."/>
            <person name="McGilp L."/>
            <person name="Shao M."/>
            <person name="Duquette J."/>
            <person name="Hirsch C.N."/>
            <person name="Kimball J."/>
        </authorList>
    </citation>
    <scope>NUCLEOTIDE SEQUENCE</scope>
    <source>
        <tissue evidence="2">Fresh leaf tissue</tissue>
    </source>
</reference>
<feature type="compositionally biased region" description="Low complexity" evidence="1">
    <location>
        <begin position="238"/>
        <end position="251"/>
    </location>
</feature>
<feature type="compositionally biased region" description="Polar residues" evidence="1">
    <location>
        <begin position="166"/>
        <end position="178"/>
    </location>
</feature>
<comment type="caution">
    <text evidence="2">The sequence shown here is derived from an EMBL/GenBank/DDBJ whole genome shotgun (WGS) entry which is preliminary data.</text>
</comment>
<evidence type="ECO:0000256" key="1">
    <source>
        <dbReference type="SAM" id="MobiDB-lite"/>
    </source>
</evidence>
<evidence type="ECO:0000313" key="3">
    <source>
        <dbReference type="Proteomes" id="UP000729402"/>
    </source>
</evidence>
<organism evidence="2 3">
    <name type="scientific">Zizania palustris</name>
    <name type="common">Northern wild rice</name>
    <dbReference type="NCBI Taxonomy" id="103762"/>
    <lineage>
        <taxon>Eukaryota</taxon>
        <taxon>Viridiplantae</taxon>
        <taxon>Streptophyta</taxon>
        <taxon>Embryophyta</taxon>
        <taxon>Tracheophyta</taxon>
        <taxon>Spermatophyta</taxon>
        <taxon>Magnoliopsida</taxon>
        <taxon>Liliopsida</taxon>
        <taxon>Poales</taxon>
        <taxon>Poaceae</taxon>
        <taxon>BOP clade</taxon>
        <taxon>Oryzoideae</taxon>
        <taxon>Oryzeae</taxon>
        <taxon>Zizaniinae</taxon>
        <taxon>Zizania</taxon>
    </lineage>
</organism>
<dbReference type="AlphaFoldDB" id="A0A8J5W733"/>
<reference evidence="2" key="2">
    <citation type="submission" date="2021-02" db="EMBL/GenBank/DDBJ databases">
        <authorList>
            <person name="Kimball J.A."/>
            <person name="Haas M.W."/>
            <person name="Macchietto M."/>
            <person name="Kono T."/>
            <person name="Duquette J."/>
            <person name="Shao M."/>
        </authorList>
    </citation>
    <scope>NUCLEOTIDE SEQUENCE</scope>
    <source>
        <tissue evidence="2">Fresh leaf tissue</tissue>
    </source>
</reference>
<feature type="region of interest" description="Disordered" evidence="1">
    <location>
        <begin position="92"/>
        <end position="251"/>
    </location>
</feature>
<keyword evidence="3" id="KW-1185">Reference proteome</keyword>
<dbReference type="Proteomes" id="UP000729402">
    <property type="component" value="Unassembled WGS sequence"/>
</dbReference>
<evidence type="ECO:0000313" key="2">
    <source>
        <dbReference type="EMBL" id="KAG8083794.1"/>
    </source>
</evidence>
<gene>
    <name evidence="2" type="ORF">GUJ93_ZPchr0010g10946</name>
</gene>
<sequence>MLFLIGFAVDRCEELVAWGVVAGHVRMTGWRDSGMEPRFQWEIARRAEIVGGMREGAALWLNYGIAGRRLQYGGLHVGEWLPLLHRAPHLPEPRVPRAHTTRSPAPPPGVLPRLEHHRLEPLSPGAISQSPPEPSAHLLHRRRGWHPPPWSSPHAHLPRLRALRTPTPSLSRLTSPAQKPSEVGLPVPKPSARTPTPSLPRQACPTSETSARPLVTAKAALPRSSALRMPTPPPPRSASPSMEPSAPTLLV</sequence>
<proteinExistence type="predicted"/>
<name>A0A8J5W733_ZIZPA</name>
<accession>A0A8J5W733</accession>